<keyword evidence="9" id="KW-1185">Reference proteome</keyword>
<dbReference type="PANTHER" id="PTHR42711:SF5">
    <property type="entry name" value="ABC TRANSPORTER ATP-BINDING PROTEIN NATA"/>
    <property type="match status" value="1"/>
</dbReference>
<keyword evidence="5 8" id="KW-0067">ATP-binding</keyword>
<comment type="caution">
    <text evidence="8">The sequence shown here is derived from an EMBL/GenBank/DDBJ whole genome shotgun (WGS) entry which is preliminary data.</text>
</comment>
<sequence length="304" mass="32643">MTDNVIDIEGLRCRYGAFEAVRGISLQVRRGELFALLGTNGAGKTTTIEVLEGLNKATSGTVRVLGLDPIRDRAALRPRTGVMLQKGGFSGSLTVLETVNLWRNLTAGPRPAAEALEMVGLSDKAGVAVEQLSGGEGRRLELALAVLGRPELLFLDEPTTGMDPASRRRTWEVVRELLADGTTVLLTTHYLEEAENLADRVAIMKAGEIVTIGTPEQVVRALPARITFTLPAGNPPQLSHSTLHVQADRVTYHSTDLQSDLSDLLAWANGNAITLTDLAARPASLEDVFMDIATTNDEPAEASR</sequence>
<dbReference type="InterPro" id="IPR003593">
    <property type="entry name" value="AAA+_ATPase"/>
</dbReference>
<evidence type="ECO:0000313" key="8">
    <source>
        <dbReference type="EMBL" id="RKT70203.1"/>
    </source>
</evidence>
<dbReference type="InterPro" id="IPR027417">
    <property type="entry name" value="P-loop_NTPase"/>
</dbReference>
<comment type="subcellular location">
    <subcellularLocation>
        <location evidence="1">Cell membrane</location>
        <topology evidence="1">Peripheral membrane protein</topology>
    </subcellularLocation>
</comment>
<organism evidence="8 9">
    <name type="scientific">Saccharothrix variisporea</name>
    <dbReference type="NCBI Taxonomy" id="543527"/>
    <lineage>
        <taxon>Bacteria</taxon>
        <taxon>Bacillati</taxon>
        <taxon>Actinomycetota</taxon>
        <taxon>Actinomycetes</taxon>
        <taxon>Pseudonocardiales</taxon>
        <taxon>Pseudonocardiaceae</taxon>
        <taxon>Saccharothrix</taxon>
    </lineage>
</organism>
<dbReference type="PROSITE" id="PS50893">
    <property type="entry name" value="ABC_TRANSPORTER_2"/>
    <property type="match status" value="1"/>
</dbReference>
<dbReference type="InterPro" id="IPR003439">
    <property type="entry name" value="ABC_transporter-like_ATP-bd"/>
</dbReference>
<dbReference type="Gene3D" id="3.40.50.300">
    <property type="entry name" value="P-loop containing nucleotide triphosphate hydrolases"/>
    <property type="match status" value="1"/>
</dbReference>
<dbReference type="EMBL" id="RBXR01000001">
    <property type="protein sequence ID" value="RKT70203.1"/>
    <property type="molecule type" value="Genomic_DNA"/>
</dbReference>
<dbReference type="RefSeq" id="WP_121222385.1">
    <property type="nucleotide sequence ID" value="NZ_JBIUBA010000022.1"/>
</dbReference>
<comment type="similarity">
    <text evidence="2">Belongs to the ABC transporter superfamily.</text>
</comment>
<gene>
    <name evidence="8" type="ORF">DFJ66_3459</name>
</gene>
<dbReference type="Proteomes" id="UP000272729">
    <property type="component" value="Unassembled WGS sequence"/>
</dbReference>
<feature type="domain" description="ABC transporter" evidence="7">
    <location>
        <begin position="6"/>
        <end position="231"/>
    </location>
</feature>
<evidence type="ECO:0000313" key="9">
    <source>
        <dbReference type="Proteomes" id="UP000272729"/>
    </source>
</evidence>
<evidence type="ECO:0000256" key="6">
    <source>
        <dbReference type="ARBA" id="ARBA00023251"/>
    </source>
</evidence>
<evidence type="ECO:0000256" key="4">
    <source>
        <dbReference type="ARBA" id="ARBA00022741"/>
    </source>
</evidence>
<keyword evidence="3" id="KW-0813">Transport</keyword>
<dbReference type="PANTHER" id="PTHR42711">
    <property type="entry name" value="ABC TRANSPORTER ATP-BINDING PROTEIN"/>
    <property type="match status" value="1"/>
</dbReference>
<evidence type="ECO:0000256" key="5">
    <source>
        <dbReference type="ARBA" id="ARBA00022840"/>
    </source>
</evidence>
<dbReference type="InterPro" id="IPR050763">
    <property type="entry name" value="ABC_transporter_ATP-binding"/>
</dbReference>
<dbReference type="GO" id="GO:0005524">
    <property type="term" value="F:ATP binding"/>
    <property type="evidence" value="ECO:0007669"/>
    <property type="project" value="UniProtKB-KW"/>
</dbReference>
<protein>
    <submittedName>
        <fullName evidence="8">ABC-2 type transport system ATP-binding protein</fullName>
    </submittedName>
</protein>
<keyword evidence="4" id="KW-0547">Nucleotide-binding</keyword>
<dbReference type="OrthoDB" id="9804819at2"/>
<accession>A0A495XC92</accession>
<name>A0A495XC92_9PSEU</name>
<keyword evidence="6" id="KW-0046">Antibiotic resistance</keyword>
<evidence type="ECO:0000256" key="3">
    <source>
        <dbReference type="ARBA" id="ARBA00022448"/>
    </source>
</evidence>
<evidence type="ECO:0000256" key="2">
    <source>
        <dbReference type="ARBA" id="ARBA00005417"/>
    </source>
</evidence>
<dbReference type="GO" id="GO:0016887">
    <property type="term" value="F:ATP hydrolysis activity"/>
    <property type="evidence" value="ECO:0007669"/>
    <property type="project" value="InterPro"/>
</dbReference>
<dbReference type="AlphaFoldDB" id="A0A495XC92"/>
<evidence type="ECO:0000259" key="7">
    <source>
        <dbReference type="PROSITE" id="PS50893"/>
    </source>
</evidence>
<dbReference type="SUPFAM" id="SSF52540">
    <property type="entry name" value="P-loop containing nucleoside triphosphate hydrolases"/>
    <property type="match status" value="1"/>
</dbReference>
<evidence type="ECO:0000256" key="1">
    <source>
        <dbReference type="ARBA" id="ARBA00004202"/>
    </source>
</evidence>
<dbReference type="GO" id="GO:0046677">
    <property type="term" value="P:response to antibiotic"/>
    <property type="evidence" value="ECO:0007669"/>
    <property type="project" value="UniProtKB-KW"/>
</dbReference>
<proteinExistence type="inferred from homology"/>
<reference evidence="8 9" key="1">
    <citation type="submission" date="2018-10" db="EMBL/GenBank/DDBJ databases">
        <title>Sequencing the genomes of 1000 actinobacteria strains.</title>
        <authorList>
            <person name="Klenk H.-P."/>
        </authorList>
    </citation>
    <scope>NUCLEOTIDE SEQUENCE [LARGE SCALE GENOMIC DNA]</scope>
    <source>
        <strain evidence="8 9">DSM 43911</strain>
    </source>
</reference>
<dbReference type="SMART" id="SM00382">
    <property type="entry name" value="AAA"/>
    <property type="match status" value="1"/>
</dbReference>
<dbReference type="Pfam" id="PF00005">
    <property type="entry name" value="ABC_tran"/>
    <property type="match status" value="1"/>
</dbReference>
<dbReference type="GO" id="GO:0005886">
    <property type="term" value="C:plasma membrane"/>
    <property type="evidence" value="ECO:0007669"/>
    <property type="project" value="UniProtKB-SubCell"/>
</dbReference>